<accession>A0A8H7S1F6</accession>
<feature type="domain" description="MIR" evidence="17">
    <location>
        <begin position="467"/>
        <end position="526"/>
    </location>
</feature>
<evidence type="ECO:0000256" key="9">
    <source>
        <dbReference type="ARBA" id="ARBA00022824"/>
    </source>
</evidence>
<dbReference type="PANTHER" id="PTHR10050:SF50">
    <property type="entry name" value="DOLICHYL-PHOSPHATE-MANNOSE--PROTEIN MANNOSYLTRANSFERASE 1-RELATED"/>
    <property type="match status" value="1"/>
</dbReference>
<evidence type="ECO:0000256" key="8">
    <source>
        <dbReference type="ARBA" id="ARBA00022737"/>
    </source>
</evidence>
<keyword evidence="12" id="KW-0325">Glycoprotein</keyword>
<evidence type="ECO:0000256" key="2">
    <source>
        <dbReference type="ARBA" id="ARBA00004922"/>
    </source>
</evidence>
<dbReference type="PANTHER" id="PTHR10050">
    <property type="entry name" value="DOLICHYL-PHOSPHATE-MANNOSE--PROTEIN MANNOSYLTRANSFERASE"/>
    <property type="match status" value="1"/>
</dbReference>
<evidence type="ECO:0000256" key="12">
    <source>
        <dbReference type="ARBA" id="ARBA00023180"/>
    </source>
</evidence>
<dbReference type="InterPro" id="IPR016093">
    <property type="entry name" value="MIR_motif"/>
</dbReference>
<comment type="similarity">
    <text evidence="3 15">Belongs to the glycosyltransferase 39 family.</text>
</comment>
<feature type="transmembrane region" description="Helical" evidence="15">
    <location>
        <begin position="215"/>
        <end position="233"/>
    </location>
</feature>
<feature type="compositionally biased region" description="Polar residues" evidence="16">
    <location>
        <begin position="1"/>
        <end position="16"/>
    </location>
</feature>
<comment type="function">
    <text evidence="15">Transfers mannose from Dol-P-mannose to Ser or Thr residues on proteins.</text>
</comment>
<evidence type="ECO:0000256" key="5">
    <source>
        <dbReference type="ARBA" id="ARBA00022676"/>
    </source>
</evidence>
<feature type="transmembrane region" description="Helical" evidence="15">
    <location>
        <begin position="352"/>
        <end position="371"/>
    </location>
</feature>
<dbReference type="Gene3D" id="2.80.10.50">
    <property type="match status" value="1"/>
</dbReference>
<keyword evidence="7 15" id="KW-0812">Transmembrane</keyword>
<dbReference type="UniPathway" id="UPA00378"/>
<comment type="subcellular location">
    <subcellularLocation>
        <location evidence="1 15">Endoplasmic reticulum membrane</location>
        <topology evidence="1 15">Multi-pass membrane protein</topology>
    </subcellularLocation>
</comment>
<comment type="pathway">
    <text evidence="2 15">Protein modification; protein glycosylation.</text>
</comment>
<dbReference type="EC" id="2.4.1.109" evidence="4 15"/>
<dbReference type="SMART" id="SM00472">
    <property type="entry name" value="MIR"/>
    <property type="match status" value="3"/>
</dbReference>
<dbReference type="Pfam" id="PF16192">
    <property type="entry name" value="PMT_4TMC"/>
    <property type="match status" value="1"/>
</dbReference>
<feature type="transmembrane region" description="Helical" evidence="15">
    <location>
        <begin position="764"/>
        <end position="783"/>
    </location>
</feature>
<evidence type="ECO:0000256" key="14">
    <source>
        <dbReference type="ARBA" id="ARBA00045102"/>
    </source>
</evidence>
<evidence type="ECO:0000256" key="1">
    <source>
        <dbReference type="ARBA" id="ARBA00004477"/>
    </source>
</evidence>
<evidence type="ECO:0000256" key="13">
    <source>
        <dbReference type="ARBA" id="ARBA00045085"/>
    </source>
</evidence>
<keyword evidence="11 15" id="KW-0472">Membrane</keyword>
<evidence type="ECO:0000256" key="15">
    <source>
        <dbReference type="RuleBase" id="RU367007"/>
    </source>
</evidence>
<evidence type="ECO:0000256" key="3">
    <source>
        <dbReference type="ARBA" id="ARBA00007222"/>
    </source>
</evidence>
<feature type="region of interest" description="Disordered" evidence="16">
    <location>
        <begin position="1"/>
        <end position="80"/>
    </location>
</feature>
<feature type="transmembrane region" description="Helical" evidence="15">
    <location>
        <begin position="739"/>
        <end position="757"/>
    </location>
</feature>
<organism evidence="18 19">
    <name type="scientific">Circinella minor</name>
    <dbReference type="NCBI Taxonomy" id="1195481"/>
    <lineage>
        <taxon>Eukaryota</taxon>
        <taxon>Fungi</taxon>
        <taxon>Fungi incertae sedis</taxon>
        <taxon>Mucoromycota</taxon>
        <taxon>Mucoromycotina</taxon>
        <taxon>Mucoromycetes</taxon>
        <taxon>Mucorales</taxon>
        <taxon>Lichtheimiaceae</taxon>
        <taxon>Circinella</taxon>
    </lineage>
</organism>
<feature type="compositionally biased region" description="Low complexity" evidence="16">
    <location>
        <begin position="17"/>
        <end position="57"/>
    </location>
</feature>
<dbReference type="AlphaFoldDB" id="A0A8H7S1F6"/>
<dbReference type="OrthoDB" id="292747at2759"/>
<keyword evidence="6 15" id="KW-0808">Transferase</keyword>
<keyword evidence="5 15" id="KW-0328">Glycosyltransferase</keyword>
<dbReference type="CDD" id="cd23283">
    <property type="entry name" value="beta-trefoil_MIR_PMT1-like"/>
    <property type="match status" value="1"/>
</dbReference>
<protein>
    <recommendedName>
        <fullName evidence="4 15">Dolichyl-phosphate-mannose--protein mannosyltransferase</fullName>
        <ecNumber evidence="4 15">2.4.1.109</ecNumber>
    </recommendedName>
</protein>
<evidence type="ECO:0000313" key="18">
    <source>
        <dbReference type="EMBL" id="KAG2220455.1"/>
    </source>
</evidence>
<comment type="catalytic activity">
    <reaction evidence="14 15">
        <text>a di-trans,poly-cis-dolichyl beta-D-mannosyl phosphate + L-seryl-[protein] = 3-O-(alpha-D-mannosyl)-L-seryl-[protein] + a di-trans,poly-cis-dolichyl phosphate + H(+)</text>
        <dbReference type="Rhea" id="RHEA:17377"/>
        <dbReference type="Rhea" id="RHEA-COMP:9863"/>
        <dbReference type="Rhea" id="RHEA-COMP:13546"/>
        <dbReference type="Rhea" id="RHEA-COMP:19498"/>
        <dbReference type="Rhea" id="RHEA-COMP:19501"/>
        <dbReference type="ChEBI" id="CHEBI:15378"/>
        <dbReference type="ChEBI" id="CHEBI:29999"/>
        <dbReference type="ChEBI" id="CHEBI:57683"/>
        <dbReference type="ChEBI" id="CHEBI:58211"/>
        <dbReference type="ChEBI" id="CHEBI:137321"/>
        <dbReference type="EC" id="2.4.1.109"/>
    </reaction>
</comment>
<keyword evidence="19" id="KW-1185">Reference proteome</keyword>
<feature type="transmembrane region" description="Helical" evidence="15">
    <location>
        <begin position="712"/>
        <end position="733"/>
    </location>
</feature>
<keyword evidence="10 15" id="KW-1133">Transmembrane helix</keyword>
<gene>
    <name evidence="18" type="ORF">INT45_004197</name>
</gene>
<dbReference type="Pfam" id="PF02366">
    <property type="entry name" value="PMT"/>
    <property type="match status" value="1"/>
</dbReference>
<dbReference type="SUPFAM" id="SSF82109">
    <property type="entry name" value="MIR domain"/>
    <property type="match status" value="1"/>
</dbReference>
<dbReference type="InterPro" id="IPR036300">
    <property type="entry name" value="MIR_dom_sf"/>
</dbReference>
<dbReference type="GO" id="GO:0004169">
    <property type="term" value="F:dolichyl-phosphate-mannose-protein mannosyltransferase activity"/>
    <property type="evidence" value="ECO:0007669"/>
    <property type="project" value="UniProtKB-UniRule"/>
</dbReference>
<evidence type="ECO:0000256" key="11">
    <source>
        <dbReference type="ARBA" id="ARBA00023136"/>
    </source>
</evidence>
<evidence type="ECO:0000313" key="19">
    <source>
        <dbReference type="Proteomes" id="UP000646827"/>
    </source>
</evidence>
<dbReference type="InterPro" id="IPR003342">
    <property type="entry name" value="ArnT-like_N"/>
</dbReference>
<reference evidence="18 19" key="1">
    <citation type="submission" date="2020-12" db="EMBL/GenBank/DDBJ databases">
        <title>Metabolic potential, ecology and presence of endohyphal bacteria is reflected in genomic diversity of Mucoromycotina.</title>
        <authorList>
            <person name="Muszewska A."/>
            <person name="Okrasinska A."/>
            <person name="Steczkiewicz K."/>
            <person name="Drgas O."/>
            <person name="Orlowska M."/>
            <person name="Perlinska-Lenart U."/>
            <person name="Aleksandrzak-Piekarczyk T."/>
            <person name="Szatraj K."/>
            <person name="Zielenkiewicz U."/>
            <person name="Pilsyk S."/>
            <person name="Malc E."/>
            <person name="Mieczkowski P."/>
            <person name="Kruszewska J.S."/>
            <person name="Biernat P."/>
            <person name="Pawlowska J."/>
        </authorList>
    </citation>
    <scope>NUCLEOTIDE SEQUENCE [LARGE SCALE GENOMIC DNA]</scope>
    <source>
        <strain evidence="18 19">CBS 142.35</strain>
    </source>
</reference>
<evidence type="ECO:0000259" key="17">
    <source>
        <dbReference type="PROSITE" id="PS50919"/>
    </source>
</evidence>
<sequence length="877" mass="101303">MTSRHSSLPYYQQGQHNNSSFNSNYSPSPQQPPIITTTNTSGSTSTITTSTSTTFSSPQSMKDHIPLSIHEDTSRTTARSTDMFRQRHLKKPFDEDYDDIDLSLDYDSKTFKARHDRILKEKMVRQKDWRITIALTLWACYIRLWKIAQPSSVVFDEVHFGGFASKYIKTRFFMDVHPPLAKMLIALVAKLSGFDGSFDFKDIGKDYIEPGVPYIPMRVFCALNGVLTVPIAYWTLRSAGHSVAAGVVAALMVCYENGLITNNRHILLDPVLLSFTAATTLTWINFHNQQHRPFQFWWYFWLALTGLGLGLTVSCKWVGLFTIATVGVSTIKNLWEIWGNTRISLPIFARHFAARTLCLIVIPIITYMIMFRIHFHTLPNSGEGNGFMSPEFQQSLAGHKLADTPIDIAYGSKVYIRHMATRGGYLHSHPHNYPSGSKQQQVTLYPHRDNNNWFKIYKKETEEVTGIEYVKHGDVVRIVHPESNKRLHSHNHRPPVTDLEYHNEVSAYGFPGFDGDANDYWRVEIVDYDKHDPESKDRLRTLHSKFRLVHVLRNCALFSHSVKLPEWGWGQQEVTCINNGKLPKTMWYIESTENELYSEIPPDAEKVNYRKPGFISKFLELNKVMWDVNKGLTASHPYDSRPESWPLLRRGINFWGKDHHHLYLLGNPLIYWVCSASIVVYLIFRLTFLLLDKRGIHIKLGGLRRFYDESAGFFLVGWFLHYFPFFLMGRQLFLHHYMPALYFSILVFGVTFDLITIRLKQKKRIMVAIVTVLLFIMVYRQFIPLTYGEPWTKKACTDHKWRSTWDFDCVQFHDNYSDYYGKQIDGNTIGKFQNAIKSYFAKDQELPPEVGDMVNIVSDAIGKNNNNFEAVNSLSSS</sequence>
<dbReference type="PROSITE" id="PS50919">
    <property type="entry name" value="MIR"/>
    <property type="match status" value="3"/>
</dbReference>
<name>A0A8H7S1F6_9FUNG</name>
<feature type="transmembrane region" description="Helical" evidence="15">
    <location>
        <begin position="239"/>
        <end position="255"/>
    </location>
</feature>
<dbReference type="Pfam" id="PF02815">
    <property type="entry name" value="MIR"/>
    <property type="match status" value="1"/>
</dbReference>
<feature type="transmembrane region" description="Helical" evidence="15">
    <location>
        <begin position="298"/>
        <end position="331"/>
    </location>
</feature>
<keyword evidence="8" id="KW-0677">Repeat</keyword>
<dbReference type="EMBL" id="JAEPRB010000140">
    <property type="protein sequence ID" value="KAG2220455.1"/>
    <property type="molecule type" value="Genomic_DNA"/>
</dbReference>
<evidence type="ECO:0000256" key="6">
    <source>
        <dbReference type="ARBA" id="ARBA00022679"/>
    </source>
</evidence>
<dbReference type="InterPro" id="IPR032421">
    <property type="entry name" value="PMT_4TMC"/>
</dbReference>
<feature type="transmembrane region" description="Helical" evidence="15">
    <location>
        <begin position="267"/>
        <end position="286"/>
    </location>
</feature>
<feature type="domain" description="MIR" evidence="17">
    <location>
        <begin position="536"/>
        <end position="592"/>
    </location>
</feature>
<evidence type="ECO:0000256" key="10">
    <source>
        <dbReference type="ARBA" id="ARBA00022989"/>
    </source>
</evidence>
<dbReference type="GO" id="GO:0005789">
    <property type="term" value="C:endoplasmic reticulum membrane"/>
    <property type="evidence" value="ECO:0007669"/>
    <property type="project" value="UniProtKB-SubCell"/>
</dbReference>
<evidence type="ECO:0000256" key="4">
    <source>
        <dbReference type="ARBA" id="ARBA00012839"/>
    </source>
</evidence>
<comment type="caution">
    <text evidence="18">The sequence shown here is derived from an EMBL/GenBank/DDBJ whole genome shotgun (WGS) entry which is preliminary data.</text>
</comment>
<comment type="catalytic activity">
    <reaction evidence="13 15">
        <text>a di-trans,poly-cis-dolichyl beta-D-mannosyl phosphate + L-threonyl-[protein] = 3-O-(alpha-D-mannosyl)-L-threonyl-[protein] + a di-trans,poly-cis-dolichyl phosphate + H(+)</text>
        <dbReference type="Rhea" id="RHEA:53396"/>
        <dbReference type="Rhea" id="RHEA-COMP:11060"/>
        <dbReference type="Rhea" id="RHEA-COMP:13547"/>
        <dbReference type="Rhea" id="RHEA-COMP:19498"/>
        <dbReference type="Rhea" id="RHEA-COMP:19501"/>
        <dbReference type="ChEBI" id="CHEBI:15378"/>
        <dbReference type="ChEBI" id="CHEBI:30013"/>
        <dbReference type="ChEBI" id="CHEBI:57683"/>
        <dbReference type="ChEBI" id="CHEBI:58211"/>
        <dbReference type="ChEBI" id="CHEBI:137323"/>
        <dbReference type="EC" id="2.4.1.109"/>
    </reaction>
</comment>
<evidence type="ECO:0000256" key="16">
    <source>
        <dbReference type="SAM" id="MobiDB-lite"/>
    </source>
</evidence>
<dbReference type="InterPro" id="IPR027005">
    <property type="entry name" value="PMT-like"/>
</dbReference>
<feature type="compositionally biased region" description="Basic and acidic residues" evidence="16">
    <location>
        <begin position="61"/>
        <end position="74"/>
    </location>
</feature>
<dbReference type="Proteomes" id="UP000646827">
    <property type="component" value="Unassembled WGS sequence"/>
</dbReference>
<keyword evidence="9 15" id="KW-0256">Endoplasmic reticulum</keyword>
<proteinExistence type="inferred from homology"/>
<feature type="domain" description="MIR" evidence="17">
    <location>
        <begin position="405"/>
        <end position="459"/>
    </location>
</feature>
<evidence type="ECO:0000256" key="7">
    <source>
        <dbReference type="ARBA" id="ARBA00022692"/>
    </source>
</evidence>
<feature type="transmembrane region" description="Helical" evidence="15">
    <location>
        <begin position="669"/>
        <end position="691"/>
    </location>
</feature>